<dbReference type="GO" id="GO:0005634">
    <property type="term" value="C:nucleus"/>
    <property type="evidence" value="ECO:0007669"/>
    <property type="project" value="UniProtKB-SubCell"/>
</dbReference>
<dbReference type="GO" id="GO:0000978">
    <property type="term" value="F:RNA polymerase II cis-regulatory region sequence-specific DNA binding"/>
    <property type="evidence" value="ECO:0007669"/>
    <property type="project" value="TreeGrafter"/>
</dbReference>
<feature type="domain" description="Transcription factor CBF/NF-Y/archaeal histone" evidence="9">
    <location>
        <begin position="79"/>
        <end position="142"/>
    </location>
</feature>
<dbReference type="InterPro" id="IPR050568">
    <property type="entry name" value="Transcr_DNA_Rep_Reg"/>
</dbReference>
<evidence type="ECO:0000256" key="7">
    <source>
        <dbReference type="ARBA" id="ARBA00038129"/>
    </source>
</evidence>
<evidence type="ECO:0000256" key="1">
    <source>
        <dbReference type="ARBA" id="ARBA00004123"/>
    </source>
</evidence>
<evidence type="ECO:0000256" key="5">
    <source>
        <dbReference type="ARBA" id="ARBA00023163"/>
    </source>
</evidence>
<comment type="subcellular location">
    <subcellularLocation>
        <location evidence="1">Nucleus</location>
    </subcellularLocation>
</comment>
<sequence>MDQNQHGEATREVGPPAHTNPPTQTAGPSNPSFYSREQQYVPPQYMYQLQQNQLQQQLDNVWAKQYKEIEETTNFNTHSLPLAKIKKIMKFDEDVRMISAEAPIVFAKACEMFIQDLTTRAWANADNNNRRTLKKMDITSAISKTDVFDFLLDIV</sequence>
<evidence type="ECO:0000313" key="11">
    <source>
        <dbReference type="Proteomes" id="UP000075243"/>
    </source>
</evidence>
<dbReference type="InterPro" id="IPR003958">
    <property type="entry name" value="CBFA_NFYB_domain"/>
</dbReference>
<accession>A0A151RKW1</accession>
<evidence type="ECO:0000313" key="10">
    <source>
        <dbReference type="EMBL" id="KYP43105.1"/>
    </source>
</evidence>
<dbReference type="CDD" id="cd22908">
    <property type="entry name" value="HFD_NFYC-like"/>
    <property type="match status" value="1"/>
</dbReference>
<name>A0A151RKW1_CAJCA</name>
<dbReference type="PANTHER" id="PTHR10252:SF8">
    <property type="entry name" value="NUCLEAR TRANSCRIPTION FACTOR Y SUBUNIT GAMMA"/>
    <property type="match status" value="1"/>
</dbReference>
<dbReference type="OMA" id="WANAEDH"/>
<organism evidence="10 11">
    <name type="scientific">Cajanus cajan</name>
    <name type="common">Pigeon pea</name>
    <name type="synonym">Cajanus indicus</name>
    <dbReference type="NCBI Taxonomy" id="3821"/>
    <lineage>
        <taxon>Eukaryota</taxon>
        <taxon>Viridiplantae</taxon>
        <taxon>Streptophyta</taxon>
        <taxon>Embryophyta</taxon>
        <taxon>Tracheophyta</taxon>
        <taxon>Spermatophyta</taxon>
        <taxon>Magnoliopsida</taxon>
        <taxon>eudicotyledons</taxon>
        <taxon>Gunneridae</taxon>
        <taxon>Pentapetalae</taxon>
        <taxon>rosids</taxon>
        <taxon>fabids</taxon>
        <taxon>Fabales</taxon>
        <taxon>Fabaceae</taxon>
        <taxon>Papilionoideae</taxon>
        <taxon>50 kb inversion clade</taxon>
        <taxon>NPAAA clade</taxon>
        <taxon>indigoferoid/millettioid clade</taxon>
        <taxon>Phaseoleae</taxon>
        <taxon>Cajanus</taxon>
    </lineage>
</organism>
<evidence type="ECO:0000256" key="8">
    <source>
        <dbReference type="SAM" id="MobiDB-lite"/>
    </source>
</evidence>
<evidence type="ECO:0000256" key="6">
    <source>
        <dbReference type="ARBA" id="ARBA00023242"/>
    </source>
</evidence>
<protein>
    <submittedName>
        <fullName evidence="10">Nuclear transcription factor Y subunit C-2</fullName>
    </submittedName>
</protein>
<dbReference type="GO" id="GO:0000981">
    <property type="term" value="F:DNA-binding transcription factor activity, RNA polymerase II-specific"/>
    <property type="evidence" value="ECO:0007669"/>
    <property type="project" value="TreeGrafter"/>
</dbReference>
<evidence type="ECO:0000256" key="3">
    <source>
        <dbReference type="ARBA" id="ARBA00023125"/>
    </source>
</evidence>
<dbReference type="STRING" id="3821.A0A151RKW1"/>
<feature type="region of interest" description="Disordered" evidence="8">
    <location>
        <begin position="1"/>
        <end position="35"/>
    </location>
</feature>
<keyword evidence="6" id="KW-0539">Nucleus</keyword>
<dbReference type="EMBL" id="KQ483684">
    <property type="protein sequence ID" value="KYP43105.1"/>
    <property type="molecule type" value="Genomic_DNA"/>
</dbReference>
<evidence type="ECO:0000259" key="9">
    <source>
        <dbReference type="Pfam" id="PF00808"/>
    </source>
</evidence>
<dbReference type="PANTHER" id="PTHR10252">
    <property type="entry name" value="HISTONE-LIKE TRANSCRIPTION FACTOR CCAAT-RELATED"/>
    <property type="match status" value="1"/>
</dbReference>
<keyword evidence="3" id="KW-0238">DNA-binding</keyword>
<reference evidence="10" key="1">
    <citation type="journal article" date="2012" name="Nat. Biotechnol.">
        <title>Draft genome sequence of pigeonpea (Cajanus cajan), an orphan legume crop of resource-poor farmers.</title>
        <authorList>
            <person name="Varshney R.K."/>
            <person name="Chen W."/>
            <person name="Li Y."/>
            <person name="Bharti A.K."/>
            <person name="Saxena R.K."/>
            <person name="Schlueter J.A."/>
            <person name="Donoghue M.T."/>
            <person name="Azam S."/>
            <person name="Fan G."/>
            <person name="Whaley A.M."/>
            <person name="Farmer A.D."/>
            <person name="Sheridan J."/>
            <person name="Iwata A."/>
            <person name="Tuteja R."/>
            <person name="Penmetsa R.V."/>
            <person name="Wu W."/>
            <person name="Upadhyaya H.D."/>
            <person name="Yang S.P."/>
            <person name="Shah T."/>
            <person name="Saxena K.B."/>
            <person name="Michael T."/>
            <person name="McCombie W.R."/>
            <person name="Yang B."/>
            <person name="Zhang G."/>
            <person name="Yang H."/>
            <person name="Wang J."/>
            <person name="Spillane C."/>
            <person name="Cook D.R."/>
            <person name="May G.D."/>
            <person name="Xu X."/>
            <person name="Jackson S.A."/>
        </authorList>
    </citation>
    <scope>NUCLEOTIDE SEQUENCE [LARGE SCALE GENOMIC DNA]</scope>
</reference>
<dbReference type="AlphaFoldDB" id="A0A151RKW1"/>
<gene>
    <name evidence="10" type="ORF">KK1_035470</name>
</gene>
<evidence type="ECO:0000256" key="4">
    <source>
        <dbReference type="ARBA" id="ARBA00023159"/>
    </source>
</evidence>
<keyword evidence="5" id="KW-0804">Transcription</keyword>
<keyword evidence="11" id="KW-1185">Reference proteome</keyword>
<dbReference type="SUPFAM" id="SSF47113">
    <property type="entry name" value="Histone-fold"/>
    <property type="match status" value="1"/>
</dbReference>
<feature type="compositionally biased region" description="Polar residues" evidence="8">
    <location>
        <begin position="20"/>
        <end position="35"/>
    </location>
</feature>
<keyword evidence="2" id="KW-0805">Transcription regulation</keyword>
<dbReference type="Pfam" id="PF00808">
    <property type="entry name" value="CBFD_NFYB_HMF"/>
    <property type="match status" value="1"/>
</dbReference>
<dbReference type="Gene3D" id="1.10.20.10">
    <property type="entry name" value="Histone, subunit A"/>
    <property type="match status" value="1"/>
</dbReference>
<dbReference type="GO" id="GO:0046982">
    <property type="term" value="F:protein heterodimerization activity"/>
    <property type="evidence" value="ECO:0007669"/>
    <property type="project" value="InterPro"/>
</dbReference>
<proteinExistence type="inferred from homology"/>
<dbReference type="InterPro" id="IPR009072">
    <property type="entry name" value="Histone-fold"/>
</dbReference>
<dbReference type="Gramene" id="C.cajan_38992.t">
    <property type="protein sequence ID" value="C.cajan_38992.t.cds1"/>
    <property type="gene ID" value="C.cajan_38992"/>
</dbReference>
<evidence type="ECO:0000256" key="2">
    <source>
        <dbReference type="ARBA" id="ARBA00023015"/>
    </source>
</evidence>
<dbReference type="FunFam" id="1.10.20.10:FF:000006">
    <property type="entry name" value="Nuclear transcription factor Y subunit gamma"/>
    <property type="match status" value="1"/>
</dbReference>
<comment type="similarity">
    <text evidence="7">Belongs to the NFYC/HAP5 subunit family.</text>
</comment>
<keyword evidence="4" id="KW-0010">Activator</keyword>
<dbReference type="OrthoDB" id="1431967at2759"/>
<dbReference type="Proteomes" id="UP000075243">
    <property type="component" value="Unassembled WGS sequence"/>
</dbReference>